<dbReference type="InterPro" id="IPR001387">
    <property type="entry name" value="Cro/C1-type_HTH"/>
</dbReference>
<sequence length="84" mass="9207">MVFFACNAIPNWYVAGMEKLKTYLKDNGLSHDAFAKEVDATQATITRYVRGDRFPTPQMIVKIAKATNGEITASDWYASSAGAA</sequence>
<comment type="caution">
    <text evidence="2">The sequence shown here is derived from an EMBL/GenBank/DDBJ whole genome shotgun (WGS) entry which is preliminary data.</text>
</comment>
<evidence type="ECO:0000259" key="1">
    <source>
        <dbReference type="PROSITE" id="PS50943"/>
    </source>
</evidence>
<proteinExistence type="predicted"/>
<dbReference type="InterPro" id="IPR010982">
    <property type="entry name" value="Lambda_DNA-bd_dom_sf"/>
</dbReference>
<dbReference type="SMART" id="SM00530">
    <property type="entry name" value="HTH_XRE"/>
    <property type="match status" value="1"/>
</dbReference>
<dbReference type="GO" id="GO:0003677">
    <property type="term" value="F:DNA binding"/>
    <property type="evidence" value="ECO:0007669"/>
    <property type="project" value="InterPro"/>
</dbReference>
<evidence type="ECO:0000313" key="3">
    <source>
        <dbReference type="Proteomes" id="UP000315388"/>
    </source>
</evidence>
<reference evidence="2 3" key="1">
    <citation type="journal article" date="2003" name="Int. J. Syst. Evol. Microbiol.">
        <title>Towards a standardized format for the description of a novel species (of an established genus): Ochrobactrum gallinifaecis sp. nov.</title>
        <authorList>
            <person name="Kampfer P."/>
            <person name="Buczolits S."/>
            <person name="Albrecht A."/>
            <person name="Busse H.J."/>
            <person name="Stackebrandt E."/>
        </authorList>
    </citation>
    <scope>NUCLEOTIDE SEQUENCE [LARGE SCALE GENOMIC DNA]</scope>
    <source>
        <strain evidence="2 3">ISO 196</strain>
    </source>
</reference>
<dbReference type="RefSeq" id="WP_140903920.1">
    <property type="nucleotide sequence ID" value="NZ_JBHTMD010000020.1"/>
</dbReference>
<dbReference type="Proteomes" id="UP000315388">
    <property type="component" value="Unassembled WGS sequence"/>
</dbReference>
<protein>
    <submittedName>
        <fullName evidence="2">Helix-turn-helix transcriptional regulator</fullName>
    </submittedName>
</protein>
<name>A0A502BUD7_9HYPH</name>
<dbReference type="AlphaFoldDB" id="A0A502BUD7"/>
<gene>
    <name evidence="2" type="ORF">FHY56_04230</name>
</gene>
<organism evidence="2 3">
    <name type="scientific">Brucella gallinifaecis</name>
    <dbReference type="NCBI Taxonomy" id="215590"/>
    <lineage>
        <taxon>Bacteria</taxon>
        <taxon>Pseudomonadati</taxon>
        <taxon>Pseudomonadota</taxon>
        <taxon>Alphaproteobacteria</taxon>
        <taxon>Hyphomicrobiales</taxon>
        <taxon>Brucellaceae</taxon>
        <taxon>Brucella/Ochrobactrum group</taxon>
        <taxon>Brucella</taxon>
    </lineage>
</organism>
<feature type="domain" description="HTH cro/C1-type" evidence="1">
    <location>
        <begin position="20"/>
        <end position="74"/>
    </location>
</feature>
<evidence type="ECO:0000313" key="2">
    <source>
        <dbReference type="EMBL" id="TPF76708.1"/>
    </source>
</evidence>
<dbReference type="Pfam" id="PF01381">
    <property type="entry name" value="HTH_3"/>
    <property type="match status" value="1"/>
</dbReference>
<dbReference type="Gene3D" id="1.10.260.40">
    <property type="entry name" value="lambda repressor-like DNA-binding domains"/>
    <property type="match status" value="1"/>
</dbReference>
<dbReference type="OrthoDB" id="7923580at2"/>
<dbReference type="EMBL" id="VEWJ01000002">
    <property type="protein sequence ID" value="TPF76708.1"/>
    <property type="molecule type" value="Genomic_DNA"/>
</dbReference>
<dbReference type="PROSITE" id="PS50943">
    <property type="entry name" value="HTH_CROC1"/>
    <property type="match status" value="1"/>
</dbReference>
<keyword evidence="3" id="KW-1185">Reference proteome</keyword>
<dbReference type="CDD" id="cd00093">
    <property type="entry name" value="HTH_XRE"/>
    <property type="match status" value="1"/>
</dbReference>
<accession>A0A502BUD7</accession>
<dbReference type="SUPFAM" id="SSF47413">
    <property type="entry name" value="lambda repressor-like DNA-binding domains"/>
    <property type="match status" value="1"/>
</dbReference>